<dbReference type="GO" id="GO:0016747">
    <property type="term" value="F:acyltransferase activity, transferring groups other than amino-acyl groups"/>
    <property type="evidence" value="ECO:0007669"/>
    <property type="project" value="InterPro"/>
</dbReference>
<dbReference type="Pfam" id="PF08445">
    <property type="entry name" value="FR47"/>
    <property type="match status" value="1"/>
</dbReference>
<dbReference type="InterPro" id="IPR050680">
    <property type="entry name" value="YpeA/RimI_acetyltransf"/>
</dbReference>
<dbReference type="Proteomes" id="UP000248627">
    <property type="component" value="Unassembled WGS sequence"/>
</dbReference>
<dbReference type="CDD" id="cd04301">
    <property type="entry name" value="NAT_SF"/>
    <property type="match status" value="1"/>
</dbReference>
<dbReference type="Gene3D" id="3.40.630.30">
    <property type="match status" value="1"/>
</dbReference>
<proteinExistence type="predicted"/>
<dbReference type="InterPro" id="IPR016181">
    <property type="entry name" value="Acyl_CoA_acyltransferase"/>
</dbReference>
<dbReference type="PANTHER" id="PTHR43420:SF44">
    <property type="entry name" value="ACETYLTRANSFERASE YPEA"/>
    <property type="match status" value="1"/>
</dbReference>
<evidence type="ECO:0000313" key="3">
    <source>
        <dbReference type="EMBL" id="PZF87599.1"/>
    </source>
</evidence>
<evidence type="ECO:0000256" key="2">
    <source>
        <dbReference type="ARBA" id="ARBA00023315"/>
    </source>
</evidence>
<dbReference type="RefSeq" id="WP_111245923.1">
    <property type="nucleotide sequence ID" value="NZ_AP023358.1"/>
</dbReference>
<evidence type="ECO:0000256" key="1">
    <source>
        <dbReference type="ARBA" id="ARBA00022679"/>
    </source>
</evidence>
<dbReference type="AlphaFoldDB" id="A0A2W2CH51"/>
<comment type="caution">
    <text evidence="3">The sequence shown here is derived from an EMBL/GenBank/DDBJ whole genome shotgun (WGS) entry which is preliminary data.</text>
</comment>
<dbReference type="PROSITE" id="PS51186">
    <property type="entry name" value="GNAT"/>
    <property type="match status" value="1"/>
</dbReference>
<gene>
    <name evidence="3" type="ORF">C1I93_26045</name>
</gene>
<dbReference type="OrthoDB" id="3700890at2"/>
<reference evidence="3 4" key="1">
    <citation type="submission" date="2018-01" db="EMBL/GenBank/DDBJ databases">
        <title>Draft genome sequence of Jishengella endophytica.</title>
        <authorList>
            <person name="Sahin N."/>
            <person name="Ay H."/>
            <person name="Saygin H."/>
        </authorList>
    </citation>
    <scope>NUCLEOTIDE SEQUENCE [LARGE SCALE GENOMIC DNA]</scope>
    <source>
        <strain evidence="3 4">DSM 45430</strain>
    </source>
</reference>
<keyword evidence="2" id="KW-0012">Acyltransferase</keyword>
<dbReference type="InterPro" id="IPR013653">
    <property type="entry name" value="GCN5-like_dom"/>
</dbReference>
<protein>
    <submittedName>
        <fullName evidence="3">Uncharacterized protein</fullName>
    </submittedName>
</protein>
<evidence type="ECO:0000313" key="4">
    <source>
        <dbReference type="Proteomes" id="UP000248627"/>
    </source>
</evidence>
<name>A0A2W2CH51_9ACTN</name>
<dbReference type="SUPFAM" id="SSF55729">
    <property type="entry name" value="Acyl-CoA N-acyltransferases (Nat)"/>
    <property type="match status" value="1"/>
</dbReference>
<dbReference type="PANTHER" id="PTHR43420">
    <property type="entry name" value="ACETYLTRANSFERASE"/>
    <property type="match status" value="1"/>
</dbReference>
<accession>A0A2W2CH51</accession>
<sequence length="93" mass="10002">MVDWYGVRDGDRLIACGADCTRGDVGFLAGLTVAPEHRRQGLGAALTTGMTRALSARYDVVALGVHLSNTNARRLYQRLGYTDSFALTSVRVG</sequence>
<dbReference type="InterPro" id="IPR000182">
    <property type="entry name" value="GNAT_dom"/>
</dbReference>
<dbReference type="EMBL" id="POTX01000263">
    <property type="protein sequence ID" value="PZF87599.1"/>
    <property type="molecule type" value="Genomic_DNA"/>
</dbReference>
<keyword evidence="4" id="KW-1185">Reference proteome</keyword>
<keyword evidence="1" id="KW-0808">Transferase</keyword>
<organism evidence="3 4">
    <name type="scientific">Micromonospora endophytica</name>
    <dbReference type="NCBI Taxonomy" id="515350"/>
    <lineage>
        <taxon>Bacteria</taxon>
        <taxon>Bacillati</taxon>
        <taxon>Actinomycetota</taxon>
        <taxon>Actinomycetes</taxon>
        <taxon>Micromonosporales</taxon>
        <taxon>Micromonosporaceae</taxon>
        <taxon>Micromonospora</taxon>
    </lineage>
</organism>